<keyword evidence="1" id="KW-1185">Reference proteome</keyword>
<protein>
    <submittedName>
        <fullName evidence="2">Secreted protein</fullName>
    </submittedName>
</protein>
<name>A0A1I7YLN2_9BILA</name>
<dbReference type="Proteomes" id="UP000095287">
    <property type="component" value="Unplaced"/>
</dbReference>
<dbReference type="AlphaFoldDB" id="A0A1I7YLN2"/>
<sequence length="195" mass="22217">MLFVPVRALCRLLTLFRRCCELYCVWKIFLCPNRIGVAKRDGSKAERRRPLHANDPVTYFFSKKKTCRADNGCDVRTRGRRHPFCKLFITAGASEDVTNRRRSAVSLFMSPPPLIVVFHHCAAETYPTATGSVRKAEDLALEWMMPECDEVASRRWSRLGWSTIFPDKLIGLTFTPVRHRTSIATGHSLSLAITD</sequence>
<organism evidence="1 2">
    <name type="scientific">Steinernema glaseri</name>
    <dbReference type="NCBI Taxonomy" id="37863"/>
    <lineage>
        <taxon>Eukaryota</taxon>
        <taxon>Metazoa</taxon>
        <taxon>Ecdysozoa</taxon>
        <taxon>Nematoda</taxon>
        <taxon>Chromadorea</taxon>
        <taxon>Rhabditida</taxon>
        <taxon>Tylenchina</taxon>
        <taxon>Panagrolaimomorpha</taxon>
        <taxon>Strongyloidoidea</taxon>
        <taxon>Steinernematidae</taxon>
        <taxon>Steinernema</taxon>
    </lineage>
</organism>
<reference evidence="2" key="1">
    <citation type="submission" date="2016-11" db="UniProtKB">
        <authorList>
            <consortium name="WormBaseParasite"/>
        </authorList>
    </citation>
    <scope>IDENTIFICATION</scope>
</reference>
<evidence type="ECO:0000313" key="1">
    <source>
        <dbReference type="Proteomes" id="UP000095287"/>
    </source>
</evidence>
<evidence type="ECO:0000313" key="2">
    <source>
        <dbReference type="WBParaSite" id="L893_g17602.t1"/>
    </source>
</evidence>
<accession>A0A1I7YLN2</accession>
<dbReference type="WBParaSite" id="L893_g17602.t1">
    <property type="protein sequence ID" value="L893_g17602.t1"/>
    <property type="gene ID" value="L893_g17602"/>
</dbReference>
<proteinExistence type="predicted"/>